<feature type="region of interest" description="Disordered" evidence="1">
    <location>
        <begin position="54"/>
        <end position="88"/>
    </location>
</feature>
<gene>
    <name evidence="2" type="ORF">LIER_17732</name>
</gene>
<protein>
    <submittedName>
        <fullName evidence="2">Uncharacterized protein</fullName>
    </submittedName>
</protein>
<evidence type="ECO:0000256" key="1">
    <source>
        <dbReference type="SAM" id="MobiDB-lite"/>
    </source>
</evidence>
<sequence>MVTTCISPTYCKCRHNRRYRKLWLWTSSSEQKNLRPGALFNIMRKYNSHRYEHFQQEDSEKAYSPSSSLSSDGHNGNGVAASYTSKLT</sequence>
<dbReference type="AlphaFoldDB" id="A0AAV3QCS7"/>
<feature type="compositionally biased region" description="Polar residues" evidence="1">
    <location>
        <begin position="64"/>
        <end position="74"/>
    </location>
</feature>
<keyword evidence="3" id="KW-1185">Reference proteome</keyword>
<name>A0AAV3QCS7_LITER</name>
<organism evidence="2 3">
    <name type="scientific">Lithospermum erythrorhizon</name>
    <name type="common">Purple gromwell</name>
    <name type="synonym">Lithospermum officinale var. erythrorhizon</name>
    <dbReference type="NCBI Taxonomy" id="34254"/>
    <lineage>
        <taxon>Eukaryota</taxon>
        <taxon>Viridiplantae</taxon>
        <taxon>Streptophyta</taxon>
        <taxon>Embryophyta</taxon>
        <taxon>Tracheophyta</taxon>
        <taxon>Spermatophyta</taxon>
        <taxon>Magnoliopsida</taxon>
        <taxon>eudicotyledons</taxon>
        <taxon>Gunneridae</taxon>
        <taxon>Pentapetalae</taxon>
        <taxon>asterids</taxon>
        <taxon>lamiids</taxon>
        <taxon>Boraginales</taxon>
        <taxon>Boraginaceae</taxon>
        <taxon>Boraginoideae</taxon>
        <taxon>Lithospermeae</taxon>
        <taxon>Lithospermum</taxon>
    </lineage>
</organism>
<dbReference type="EMBL" id="BAABME010004166">
    <property type="protein sequence ID" value="GAA0161408.1"/>
    <property type="molecule type" value="Genomic_DNA"/>
</dbReference>
<comment type="caution">
    <text evidence="2">The sequence shown here is derived from an EMBL/GenBank/DDBJ whole genome shotgun (WGS) entry which is preliminary data.</text>
</comment>
<proteinExistence type="predicted"/>
<evidence type="ECO:0000313" key="3">
    <source>
        <dbReference type="Proteomes" id="UP001454036"/>
    </source>
</evidence>
<reference evidence="2 3" key="1">
    <citation type="submission" date="2024-01" db="EMBL/GenBank/DDBJ databases">
        <title>The complete chloroplast genome sequence of Lithospermum erythrorhizon: insights into the phylogenetic relationship among Boraginaceae species and the maternal lineages of purple gromwells.</title>
        <authorList>
            <person name="Okada T."/>
            <person name="Watanabe K."/>
        </authorList>
    </citation>
    <scope>NUCLEOTIDE SEQUENCE [LARGE SCALE GENOMIC DNA]</scope>
</reference>
<dbReference type="Proteomes" id="UP001454036">
    <property type="component" value="Unassembled WGS sequence"/>
</dbReference>
<accession>A0AAV3QCS7</accession>
<evidence type="ECO:0000313" key="2">
    <source>
        <dbReference type="EMBL" id="GAA0161408.1"/>
    </source>
</evidence>